<dbReference type="Pfam" id="PF10613">
    <property type="entry name" value="Lig_chan-Glu_bd"/>
    <property type="match status" value="1"/>
</dbReference>
<evidence type="ECO:0000256" key="6">
    <source>
        <dbReference type="ARBA" id="ARBA00023018"/>
    </source>
</evidence>
<dbReference type="SMART" id="SM00079">
    <property type="entry name" value="PBPe"/>
    <property type="match status" value="1"/>
</dbReference>
<evidence type="ECO:0000256" key="13">
    <source>
        <dbReference type="ARBA" id="ARBA00023303"/>
    </source>
</evidence>
<evidence type="ECO:0000313" key="21">
    <source>
        <dbReference type="EMBL" id="KAF8564655.1"/>
    </source>
</evidence>
<evidence type="ECO:0000256" key="14">
    <source>
        <dbReference type="ARBA" id="ARBA00034104"/>
    </source>
</evidence>
<evidence type="ECO:0000256" key="5">
    <source>
        <dbReference type="ARBA" id="ARBA00022989"/>
    </source>
</evidence>
<feature type="disulfide bond" evidence="17">
    <location>
        <begin position="752"/>
        <end position="811"/>
    </location>
</feature>
<feature type="site" description="Crucial to convey clamshell closure to channel opening" evidence="16">
    <location>
        <position position="671"/>
    </location>
</feature>
<sequence>MFVCPGNAVAFGLSDQDQEFAKLAMDANLSVAMILPPITGDIESDFRALCTMLNKTTRPIGLVDASSTGMESYRRGWNILASGGTGPPSEEYTMHLMKTRELAKWIESLDASKAVRCYRRQLLTSLSSRLQLPLLVLTEMRECPGATIESEIDWFTLTDRKGTAEYPYHRLMSPYAPTMVHSIAPSSDLLAELLKHLTILNEEAWKGFAIVYEKPDDFLKYRSSLENLQTDVLIRCWEKSSFFKAQIIREIKHLNAFFLDLSNSNIEQFFQMMGNQALDVQYAKYFIFNHGPLQPLLSILRNVKGKLVVIRFKIPSTARSASKRSLQGQLIQNVIHYYAEALRLSGPQLQVPEHITCTAVQASLLRTADGLLEVLRSSVGYMETEGPRTMLDYGVELMNVSGETTQKYADWNMKSGFVYTETEEQSLVKLKSHLENETFIVTTIEDPPFVIYEPIRQGKELHGNDQWTGFAMELLKHLSVMNHFDYVIKPVEDRKFGTFDENKGRWNGLIGELIYKKAHLAVASLTITYDRERVIDFTTPFMSLSLSVIIRKSNQDPGLQFTAPLSREVWFCVLIAYLVVSLTLFLLGRVTPHEWYPRHPCSPAVENQFTLLNSFWFTVGSLMQQGCDISPRATSTRIIGTIWWFFILIMVSSYTANLAAFLTIDRMETDIENVEDLTRQTKIKYGTLFGGSTYSFFKHSDIPTYQRMWEFMNANSSLFVNKTEDGITRALNGNYAFILESTLNEYYSQRNCELTPLGGLLDPRGYGIGLPIGNNGLRDLLSESILKLQKDQTLEKMRQYWLQRYNATVPCYLQSAHSVFPSRSKLTMSKMSSAFIGLGAGLLLGLIVWVGEMIHWLYKLRTQPNARTMREVSGHLRRVLCGSCRYSGDRRLSLDESLITVVNPNWSRISQSNGCTDRDVQLNRTSTTLHKVTAL</sequence>
<dbReference type="EMBL" id="JTDF01008122">
    <property type="protein sequence ID" value="KAF8564655.1"/>
    <property type="molecule type" value="Genomic_DNA"/>
</dbReference>
<keyword evidence="3 18" id="KW-0812">Transmembrane</keyword>
<dbReference type="Gene3D" id="3.40.190.10">
    <property type="entry name" value="Periplasmic binding protein-like II"/>
    <property type="match status" value="1"/>
</dbReference>
<evidence type="ECO:0000256" key="8">
    <source>
        <dbReference type="ARBA" id="ARBA00023136"/>
    </source>
</evidence>
<dbReference type="FunFam" id="3.40.190.10:FF:000060">
    <property type="entry name" value="Glutamate receptor ionotropic, kainate 1"/>
    <property type="match status" value="1"/>
</dbReference>
<keyword evidence="22" id="KW-1185">Reference proteome</keyword>
<evidence type="ECO:0000256" key="1">
    <source>
        <dbReference type="ARBA" id="ARBA00022448"/>
    </source>
</evidence>
<evidence type="ECO:0000256" key="18">
    <source>
        <dbReference type="SAM" id="Phobius"/>
    </source>
</evidence>
<feature type="binding site" evidence="15">
    <location>
        <position position="693"/>
    </location>
    <ligand>
        <name>L-glutamate</name>
        <dbReference type="ChEBI" id="CHEBI:29985"/>
    </ligand>
</feature>
<dbReference type="AlphaFoldDB" id="A0A8T0D9X1"/>
<evidence type="ECO:0000259" key="19">
    <source>
        <dbReference type="SMART" id="SM00079"/>
    </source>
</evidence>
<reference evidence="21 22" key="1">
    <citation type="submission" date="2019-07" db="EMBL/GenBank/DDBJ databases">
        <title>Annotation for the trematode Paragonimus westermani.</title>
        <authorList>
            <person name="Choi Y.-J."/>
        </authorList>
    </citation>
    <scope>NUCLEOTIDE SEQUENCE [LARGE SCALE GENOMIC DNA]</scope>
    <source>
        <strain evidence="21">180907_Pwestermani</strain>
    </source>
</reference>
<dbReference type="SUPFAM" id="SSF53850">
    <property type="entry name" value="Periplasmic binding protein-like II"/>
    <property type="match status" value="1"/>
</dbReference>
<gene>
    <name evidence="21" type="ORF">P879_01783</name>
</gene>
<dbReference type="FunFam" id="1.10.287.70:FF:000010">
    <property type="entry name" value="Putative glutamate receptor ionotropic kainate 1"/>
    <property type="match status" value="1"/>
</dbReference>
<feature type="domain" description="Ionotropic glutamate receptor C-terminal" evidence="19">
    <location>
        <begin position="438"/>
        <end position="804"/>
    </location>
</feature>
<dbReference type="PANTHER" id="PTHR18966">
    <property type="entry name" value="IONOTROPIC GLUTAMATE RECEPTOR"/>
    <property type="match status" value="1"/>
</dbReference>
<dbReference type="InterPro" id="IPR019594">
    <property type="entry name" value="Glu/Gly-bd"/>
</dbReference>
<evidence type="ECO:0000256" key="11">
    <source>
        <dbReference type="ARBA" id="ARBA00023257"/>
    </source>
</evidence>
<feature type="site" description="Interaction with the cone snail toxin Con-ikot-ikot" evidence="16">
    <location>
        <position position="787"/>
    </location>
</feature>
<keyword evidence="5 18" id="KW-1133">Transmembrane helix</keyword>
<evidence type="ECO:0000259" key="20">
    <source>
        <dbReference type="SMART" id="SM00918"/>
    </source>
</evidence>
<dbReference type="GO" id="GO:0038023">
    <property type="term" value="F:signaling receptor activity"/>
    <property type="evidence" value="ECO:0007669"/>
    <property type="project" value="InterPro"/>
</dbReference>
<evidence type="ECO:0000313" key="22">
    <source>
        <dbReference type="Proteomes" id="UP000699462"/>
    </source>
</evidence>
<dbReference type="Gene3D" id="1.10.287.70">
    <property type="match status" value="1"/>
</dbReference>
<dbReference type="InterPro" id="IPR001508">
    <property type="entry name" value="Iono_Glu_rcpt_met"/>
</dbReference>
<organism evidence="21 22">
    <name type="scientific">Paragonimus westermani</name>
    <dbReference type="NCBI Taxonomy" id="34504"/>
    <lineage>
        <taxon>Eukaryota</taxon>
        <taxon>Metazoa</taxon>
        <taxon>Spiralia</taxon>
        <taxon>Lophotrochozoa</taxon>
        <taxon>Platyhelminthes</taxon>
        <taxon>Trematoda</taxon>
        <taxon>Digenea</taxon>
        <taxon>Plagiorchiida</taxon>
        <taxon>Troglotremata</taxon>
        <taxon>Troglotrematidae</taxon>
        <taxon>Paragonimus</taxon>
    </lineage>
</organism>
<dbReference type="FunFam" id="3.40.190.10:FF:000399">
    <property type="entry name" value="Predicted protein"/>
    <property type="match status" value="1"/>
</dbReference>
<evidence type="ECO:0000256" key="2">
    <source>
        <dbReference type="ARBA" id="ARBA00022475"/>
    </source>
</evidence>
<keyword evidence="11" id="KW-0628">Postsynaptic cell membrane</keyword>
<feature type="binding site" evidence="15">
    <location>
        <position position="531"/>
    </location>
    <ligand>
        <name>L-glutamate</name>
        <dbReference type="ChEBI" id="CHEBI:29985"/>
    </ligand>
</feature>
<keyword evidence="6" id="KW-0770">Synapse</keyword>
<comment type="caution">
    <text evidence="21">The sequence shown here is derived from an EMBL/GenBank/DDBJ whole genome shotgun (WGS) entry which is preliminary data.</text>
</comment>
<dbReference type="OrthoDB" id="5984008at2759"/>
<evidence type="ECO:0000256" key="3">
    <source>
        <dbReference type="ARBA" id="ARBA00022692"/>
    </source>
</evidence>
<evidence type="ECO:0000256" key="16">
    <source>
        <dbReference type="PIRSR" id="PIRSR601508-2"/>
    </source>
</evidence>
<keyword evidence="7" id="KW-0406">Ion transport</keyword>
<keyword evidence="1" id="KW-0813">Transport</keyword>
<keyword evidence="10" id="KW-0325">Glycoprotein</keyword>
<feature type="transmembrane region" description="Helical" evidence="18">
    <location>
        <begin position="569"/>
        <end position="588"/>
    </location>
</feature>
<feature type="binding site" evidence="15">
    <location>
        <position position="526"/>
    </location>
    <ligand>
        <name>L-glutamate</name>
        <dbReference type="ChEBI" id="CHEBI:29985"/>
    </ligand>
</feature>
<feature type="binding site" evidence="15">
    <location>
        <position position="740"/>
    </location>
    <ligand>
        <name>L-glutamate</name>
        <dbReference type="ChEBI" id="CHEBI:29985"/>
    </ligand>
</feature>
<feature type="transmembrane region" description="Helical" evidence="18">
    <location>
        <begin position="833"/>
        <end position="858"/>
    </location>
</feature>
<name>A0A8T0D9X1_9TREM</name>
<feature type="domain" description="Ionotropic glutamate receptor L-glutamate and glycine-binding" evidence="20">
    <location>
        <begin position="448"/>
        <end position="515"/>
    </location>
</feature>
<accession>A0A8T0D9X1</accession>
<proteinExistence type="predicted"/>
<evidence type="ECO:0000256" key="7">
    <source>
        <dbReference type="ARBA" id="ARBA00023065"/>
    </source>
</evidence>
<evidence type="ECO:0000256" key="15">
    <source>
        <dbReference type="PIRSR" id="PIRSR601508-1"/>
    </source>
</evidence>
<evidence type="ECO:0000256" key="10">
    <source>
        <dbReference type="ARBA" id="ARBA00023180"/>
    </source>
</evidence>
<keyword evidence="4" id="KW-0732">Signal</keyword>
<keyword evidence="13" id="KW-0407">Ion channel</keyword>
<keyword evidence="12" id="KW-1071">Ligand-gated ion channel</keyword>
<dbReference type="SMART" id="SM00918">
    <property type="entry name" value="Lig_chan-Glu_bd"/>
    <property type="match status" value="1"/>
</dbReference>
<dbReference type="InterPro" id="IPR015683">
    <property type="entry name" value="Ionotropic_Glu_rcpt"/>
</dbReference>
<dbReference type="GO" id="GO:0015276">
    <property type="term" value="F:ligand-gated monoatomic ion channel activity"/>
    <property type="evidence" value="ECO:0007669"/>
    <property type="project" value="InterPro"/>
</dbReference>
<feature type="site" description="Interaction with the cone snail toxin Con-ikot-ikot" evidence="16">
    <location>
        <position position="698"/>
    </location>
</feature>
<dbReference type="InterPro" id="IPR001320">
    <property type="entry name" value="Iontro_rcpt_C"/>
</dbReference>
<dbReference type="GO" id="GO:0045211">
    <property type="term" value="C:postsynaptic membrane"/>
    <property type="evidence" value="ECO:0007669"/>
    <property type="project" value="UniProtKB-SubCell"/>
</dbReference>
<dbReference type="Pfam" id="PF00060">
    <property type="entry name" value="Lig_chan"/>
    <property type="match status" value="1"/>
</dbReference>
<evidence type="ECO:0000256" key="9">
    <source>
        <dbReference type="ARBA" id="ARBA00023170"/>
    </source>
</evidence>
<evidence type="ECO:0000256" key="4">
    <source>
        <dbReference type="ARBA" id="ARBA00022729"/>
    </source>
</evidence>
<evidence type="ECO:0000256" key="17">
    <source>
        <dbReference type="PIRSR" id="PIRSR601508-3"/>
    </source>
</evidence>
<keyword evidence="9" id="KW-0675">Receptor</keyword>
<comment type="subcellular location">
    <subcellularLocation>
        <location evidence="14">Postsynaptic cell membrane</location>
        <topology evidence="14">Multi-pass membrane protein</topology>
    </subcellularLocation>
</comment>
<protein>
    <submittedName>
        <fullName evidence="21">Uncharacterized protein</fullName>
    </submittedName>
</protein>
<keyword evidence="2" id="KW-1003">Cell membrane</keyword>
<feature type="binding site" evidence="15">
    <location>
        <position position="692"/>
    </location>
    <ligand>
        <name>L-glutamate</name>
        <dbReference type="ChEBI" id="CHEBI:29985"/>
    </ligand>
</feature>
<evidence type="ECO:0000256" key="12">
    <source>
        <dbReference type="ARBA" id="ARBA00023286"/>
    </source>
</evidence>
<keyword evidence="8 18" id="KW-0472">Membrane</keyword>
<dbReference type="PRINTS" id="PR00177">
    <property type="entry name" value="NMDARECEPTOR"/>
</dbReference>
<feature type="transmembrane region" description="Helical" evidence="18">
    <location>
        <begin position="642"/>
        <end position="664"/>
    </location>
</feature>
<keyword evidence="17" id="KW-1015">Disulfide bond</keyword>
<dbReference type="Proteomes" id="UP000699462">
    <property type="component" value="Unassembled WGS sequence"/>
</dbReference>